<protein>
    <submittedName>
        <fullName evidence="1">Uncharacterized protein</fullName>
    </submittedName>
</protein>
<gene>
    <name evidence="1" type="ORF">TRAPUB_5380</name>
</gene>
<name>A0A1M2V8P8_TRAPU</name>
<dbReference type="EMBL" id="MNAD01001575">
    <property type="protein sequence ID" value="OJT03927.1"/>
    <property type="molecule type" value="Genomic_DNA"/>
</dbReference>
<dbReference type="Proteomes" id="UP000184267">
    <property type="component" value="Unassembled WGS sequence"/>
</dbReference>
<evidence type="ECO:0000313" key="2">
    <source>
        <dbReference type="Proteomes" id="UP000184267"/>
    </source>
</evidence>
<comment type="caution">
    <text evidence="1">The sequence shown here is derived from an EMBL/GenBank/DDBJ whole genome shotgun (WGS) entry which is preliminary data.</text>
</comment>
<evidence type="ECO:0000313" key="1">
    <source>
        <dbReference type="EMBL" id="OJT03927.1"/>
    </source>
</evidence>
<organism evidence="1 2">
    <name type="scientific">Trametes pubescens</name>
    <name type="common">White-rot fungus</name>
    <dbReference type="NCBI Taxonomy" id="154538"/>
    <lineage>
        <taxon>Eukaryota</taxon>
        <taxon>Fungi</taxon>
        <taxon>Dikarya</taxon>
        <taxon>Basidiomycota</taxon>
        <taxon>Agaricomycotina</taxon>
        <taxon>Agaricomycetes</taxon>
        <taxon>Polyporales</taxon>
        <taxon>Polyporaceae</taxon>
        <taxon>Trametes</taxon>
    </lineage>
</organism>
<reference evidence="1 2" key="1">
    <citation type="submission" date="2016-10" db="EMBL/GenBank/DDBJ databases">
        <title>Genome sequence of the basidiomycete white-rot fungus Trametes pubescens.</title>
        <authorList>
            <person name="Makela M.R."/>
            <person name="Granchi Z."/>
            <person name="Peng M."/>
            <person name="De Vries R.P."/>
            <person name="Grigoriev I."/>
            <person name="Riley R."/>
            <person name="Hilden K."/>
        </authorList>
    </citation>
    <scope>NUCLEOTIDE SEQUENCE [LARGE SCALE GENOMIC DNA]</scope>
    <source>
        <strain evidence="1 2">FBCC735</strain>
    </source>
</reference>
<sequence>MGDEDLLARRVGWEAEEAEVRLLRRGGTVYAVQAGVVAVVAARGSAKEGCERVLVVLVLEDRGNWMRGSKGVDACIFPGS</sequence>
<keyword evidence="2" id="KW-1185">Reference proteome</keyword>
<proteinExistence type="predicted"/>
<dbReference type="AlphaFoldDB" id="A0A1M2V8P8"/>
<accession>A0A1M2V8P8</accession>